<name>A0AAE3P0X2_9BACT</name>
<dbReference type="Proteomes" id="UP001221302">
    <property type="component" value="Unassembled WGS sequence"/>
</dbReference>
<dbReference type="SUPFAM" id="SSF54189">
    <property type="entry name" value="Ribosomal proteins S24e, L23 and L15e"/>
    <property type="match status" value="1"/>
</dbReference>
<comment type="subunit">
    <text evidence="6">Part of the 50S ribosomal subunit. Contacts protein L29, and trigger factor when it is bound to the ribosome.</text>
</comment>
<dbReference type="InterPro" id="IPR012677">
    <property type="entry name" value="Nucleotide-bd_a/b_plait_sf"/>
</dbReference>
<keyword evidence="5 6" id="KW-0687">Ribonucleoprotein</keyword>
<dbReference type="PROSITE" id="PS00050">
    <property type="entry name" value="RIBOSOMAL_L23"/>
    <property type="match status" value="1"/>
</dbReference>
<evidence type="ECO:0000256" key="1">
    <source>
        <dbReference type="ARBA" id="ARBA00006700"/>
    </source>
</evidence>
<evidence type="ECO:0000256" key="6">
    <source>
        <dbReference type="HAMAP-Rule" id="MF_01369"/>
    </source>
</evidence>
<protein>
    <recommendedName>
        <fullName evidence="6">Large ribosomal subunit protein uL23</fullName>
    </recommendedName>
</protein>
<dbReference type="EMBL" id="JARGDL010000002">
    <property type="protein sequence ID" value="MDF1611003.1"/>
    <property type="molecule type" value="Genomic_DNA"/>
</dbReference>
<keyword evidence="2 6" id="KW-0699">rRNA-binding</keyword>
<dbReference type="InterPro" id="IPR012678">
    <property type="entry name" value="Ribosomal_uL23/eL15/eS24_sf"/>
</dbReference>
<dbReference type="PANTHER" id="PTHR11620">
    <property type="entry name" value="60S RIBOSOMAL PROTEIN L23A"/>
    <property type="match status" value="1"/>
</dbReference>
<gene>
    <name evidence="6 8" type="primary">rplW</name>
    <name evidence="8" type="ORF">P0M35_02490</name>
</gene>
<dbReference type="GO" id="GO:1990904">
    <property type="term" value="C:ribonucleoprotein complex"/>
    <property type="evidence" value="ECO:0007669"/>
    <property type="project" value="UniProtKB-KW"/>
</dbReference>
<dbReference type="GO" id="GO:0019843">
    <property type="term" value="F:rRNA binding"/>
    <property type="evidence" value="ECO:0007669"/>
    <property type="project" value="UniProtKB-UniRule"/>
</dbReference>
<evidence type="ECO:0000256" key="7">
    <source>
        <dbReference type="RuleBase" id="RU003934"/>
    </source>
</evidence>
<dbReference type="Pfam" id="PF00276">
    <property type="entry name" value="Ribosomal_L23"/>
    <property type="match status" value="1"/>
</dbReference>
<evidence type="ECO:0000256" key="5">
    <source>
        <dbReference type="ARBA" id="ARBA00023274"/>
    </source>
</evidence>
<evidence type="ECO:0000313" key="8">
    <source>
        <dbReference type="EMBL" id="MDF1611003.1"/>
    </source>
</evidence>
<keyword evidence="9" id="KW-1185">Reference proteome</keyword>
<dbReference type="Gene3D" id="3.30.70.330">
    <property type="match status" value="1"/>
</dbReference>
<sequence>MKSVLIRPLITEKMTKISEKQPNKFGFIVSLDANKIEIAKAIKDKFNVDVVSVNTVRHQGKSRTQFTRKGRFTGRTARYKKAYITLKEGQTIDIFGQA</sequence>
<organism evidence="8 9">
    <name type="scientific">Stygiobacter electus</name>
    <dbReference type="NCBI Taxonomy" id="3032292"/>
    <lineage>
        <taxon>Bacteria</taxon>
        <taxon>Pseudomonadati</taxon>
        <taxon>Ignavibacteriota</taxon>
        <taxon>Ignavibacteria</taxon>
        <taxon>Ignavibacteriales</taxon>
        <taxon>Melioribacteraceae</taxon>
        <taxon>Stygiobacter</taxon>
    </lineage>
</organism>
<dbReference type="GO" id="GO:0006412">
    <property type="term" value="P:translation"/>
    <property type="evidence" value="ECO:0007669"/>
    <property type="project" value="UniProtKB-UniRule"/>
</dbReference>
<dbReference type="HAMAP" id="MF_01369_B">
    <property type="entry name" value="Ribosomal_uL23_B"/>
    <property type="match status" value="1"/>
</dbReference>
<dbReference type="InterPro" id="IPR001014">
    <property type="entry name" value="Ribosomal_uL23_CS"/>
</dbReference>
<dbReference type="AlphaFoldDB" id="A0AAE3P0X2"/>
<dbReference type="RefSeq" id="WP_321534769.1">
    <property type="nucleotide sequence ID" value="NZ_JARGDL010000002.1"/>
</dbReference>
<keyword evidence="3 6" id="KW-0694">RNA-binding</keyword>
<dbReference type="NCBIfam" id="NF004363">
    <property type="entry name" value="PRK05738.2-4"/>
    <property type="match status" value="1"/>
</dbReference>
<keyword evidence="4 6" id="KW-0689">Ribosomal protein</keyword>
<reference evidence="8" key="1">
    <citation type="submission" date="2023-03" db="EMBL/GenBank/DDBJ databases">
        <title>Stygiobacter electus gen. nov., sp. nov., facultatively anaerobic thermotolerant bacterium of the class Ignavibacteria from a well of Yessentuki mineral water deposit.</title>
        <authorList>
            <person name="Podosokorskaya O.A."/>
            <person name="Elcheninov A.G."/>
            <person name="Petrova N.F."/>
            <person name="Zavarzina D.G."/>
            <person name="Kublanov I.V."/>
            <person name="Merkel A.Y."/>
        </authorList>
    </citation>
    <scope>NUCLEOTIDE SEQUENCE</scope>
    <source>
        <strain evidence="8">09-Me</strain>
    </source>
</reference>
<dbReference type="GO" id="GO:0003735">
    <property type="term" value="F:structural constituent of ribosome"/>
    <property type="evidence" value="ECO:0007669"/>
    <property type="project" value="InterPro"/>
</dbReference>
<dbReference type="GO" id="GO:0005840">
    <property type="term" value="C:ribosome"/>
    <property type="evidence" value="ECO:0007669"/>
    <property type="project" value="UniProtKB-KW"/>
</dbReference>
<evidence type="ECO:0000256" key="4">
    <source>
        <dbReference type="ARBA" id="ARBA00022980"/>
    </source>
</evidence>
<comment type="caution">
    <text evidence="8">The sequence shown here is derived from an EMBL/GenBank/DDBJ whole genome shotgun (WGS) entry which is preliminary data.</text>
</comment>
<accession>A0AAE3P0X2</accession>
<comment type="function">
    <text evidence="6">One of the early assembly proteins it binds 23S rRNA. One of the proteins that surrounds the polypeptide exit tunnel on the outside of the ribosome. Forms the main docking site for trigger factor binding to the ribosome.</text>
</comment>
<dbReference type="InterPro" id="IPR013025">
    <property type="entry name" value="Ribosomal_uL23-like"/>
</dbReference>
<comment type="similarity">
    <text evidence="1 6 7">Belongs to the universal ribosomal protein uL23 family.</text>
</comment>
<proteinExistence type="inferred from homology"/>
<evidence type="ECO:0000313" key="9">
    <source>
        <dbReference type="Proteomes" id="UP001221302"/>
    </source>
</evidence>
<evidence type="ECO:0000256" key="3">
    <source>
        <dbReference type="ARBA" id="ARBA00022884"/>
    </source>
</evidence>
<evidence type="ECO:0000256" key="2">
    <source>
        <dbReference type="ARBA" id="ARBA00022730"/>
    </source>
</evidence>